<evidence type="ECO:0000259" key="2">
    <source>
        <dbReference type="Pfam" id="PF02854"/>
    </source>
</evidence>
<sequence>MLRPSVQTYTNPTVLPVSIVIRILDPILSLVSFIPQPQAPINDCPEVTLHFQLANLNRRWTQFRRERPDELEANVAAQRRRWVGNMTFLCELFKLEMAEESIMHRCITTMLDRQEEAALECLCCLLSTIGSKLDCDKAKCHMDKHTRQMEQILKEEKTTSRIRFMVKDVMDLCQQQQQQQQQQPLHSERQQGTAPENPASAYSRQHRGRCPMEFRTERDSRMACRLPLDGERGSTD</sequence>
<reference evidence="3" key="1">
    <citation type="journal article" date="2023" name="Science">
        <title>Genome structures resolve the early diversification of teleost fishes.</title>
        <authorList>
            <person name="Parey E."/>
            <person name="Louis A."/>
            <person name="Montfort J."/>
            <person name="Bouchez O."/>
            <person name="Roques C."/>
            <person name="Iampietro C."/>
            <person name="Lluch J."/>
            <person name="Castinel A."/>
            <person name="Donnadieu C."/>
            <person name="Desvignes T."/>
            <person name="Floi Bucao C."/>
            <person name="Jouanno E."/>
            <person name="Wen M."/>
            <person name="Mejri S."/>
            <person name="Dirks R."/>
            <person name="Jansen H."/>
            <person name="Henkel C."/>
            <person name="Chen W.J."/>
            <person name="Zahm M."/>
            <person name="Cabau C."/>
            <person name="Klopp C."/>
            <person name="Thompson A.W."/>
            <person name="Robinson-Rechavi M."/>
            <person name="Braasch I."/>
            <person name="Lecointre G."/>
            <person name="Bobe J."/>
            <person name="Postlethwait J.H."/>
            <person name="Berthelot C."/>
            <person name="Roest Crollius H."/>
            <person name="Guiguen Y."/>
        </authorList>
    </citation>
    <scope>NUCLEOTIDE SEQUENCE</scope>
    <source>
        <strain evidence="3">WJC10195</strain>
    </source>
</reference>
<evidence type="ECO:0000313" key="3">
    <source>
        <dbReference type="EMBL" id="KAJ8345589.1"/>
    </source>
</evidence>
<feature type="domain" description="MIF4G" evidence="2">
    <location>
        <begin position="62"/>
        <end position="174"/>
    </location>
</feature>
<evidence type="ECO:0000313" key="4">
    <source>
        <dbReference type="Proteomes" id="UP001152622"/>
    </source>
</evidence>
<dbReference type="EMBL" id="JAINUF010000012">
    <property type="protein sequence ID" value="KAJ8345589.1"/>
    <property type="molecule type" value="Genomic_DNA"/>
</dbReference>
<dbReference type="Proteomes" id="UP001152622">
    <property type="component" value="Chromosome 12"/>
</dbReference>
<dbReference type="SUPFAM" id="SSF48371">
    <property type="entry name" value="ARM repeat"/>
    <property type="match status" value="1"/>
</dbReference>
<dbReference type="GO" id="GO:0003729">
    <property type="term" value="F:mRNA binding"/>
    <property type="evidence" value="ECO:0007669"/>
    <property type="project" value="TreeGrafter"/>
</dbReference>
<evidence type="ECO:0000256" key="1">
    <source>
        <dbReference type="SAM" id="MobiDB-lite"/>
    </source>
</evidence>
<protein>
    <recommendedName>
        <fullName evidence="2">MIF4G domain-containing protein</fullName>
    </recommendedName>
</protein>
<feature type="compositionally biased region" description="Basic and acidic residues" evidence="1">
    <location>
        <begin position="210"/>
        <end position="236"/>
    </location>
</feature>
<accession>A0A9Q1EV39</accession>
<dbReference type="PANTHER" id="PTHR23253">
    <property type="entry name" value="EUKARYOTIC TRANSLATION INITIATION FACTOR 4 GAMMA"/>
    <property type="match status" value="1"/>
</dbReference>
<dbReference type="PANTHER" id="PTHR23253:SF78">
    <property type="entry name" value="EUKARYOTIC TRANSLATION INITIATION FACTOR 4G1, ISOFORM B-RELATED"/>
    <property type="match status" value="1"/>
</dbReference>
<dbReference type="GO" id="GO:0003743">
    <property type="term" value="F:translation initiation factor activity"/>
    <property type="evidence" value="ECO:0007669"/>
    <property type="project" value="TreeGrafter"/>
</dbReference>
<proteinExistence type="predicted"/>
<dbReference type="Pfam" id="PF02854">
    <property type="entry name" value="MIF4G"/>
    <property type="match status" value="1"/>
</dbReference>
<organism evidence="3 4">
    <name type="scientific">Synaphobranchus kaupii</name>
    <name type="common">Kaup's arrowtooth eel</name>
    <dbReference type="NCBI Taxonomy" id="118154"/>
    <lineage>
        <taxon>Eukaryota</taxon>
        <taxon>Metazoa</taxon>
        <taxon>Chordata</taxon>
        <taxon>Craniata</taxon>
        <taxon>Vertebrata</taxon>
        <taxon>Euteleostomi</taxon>
        <taxon>Actinopterygii</taxon>
        <taxon>Neopterygii</taxon>
        <taxon>Teleostei</taxon>
        <taxon>Anguilliformes</taxon>
        <taxon>Synaphobranchidae</taxon>
        <taxon>Synaphobranchus</taxon>
    </lineage>
</organism>
<dbReference type="Gene3D" id="1.25.40.180">
    <property type="match status" value="1"/>
</dbReference>
<gene>
    <name evidence="3" type="ORF">SKAU_G00297820</name>
</gene>
<dbReference type="GO" id="GO:0016281">
    <property type="term" value="C:eukaryotic translation initiation factor 4F complex"/>
    <property type="evidence" value="ECO:0007669"/>
    <property type="project" value="TreeGrafter"/>
</dbReference>
<dbReference type="InterPro" id="IPR016024">
    <property type="entry name" value="ARM-type_fold"/>
</dbReference>
<dbReference type="AlphaFoldDB" id="A0A9Q1EV39"/>
<dbReference type="OrthoDB" id="8959815at2759"/>
<name>A0A9Q1EV39_SYNKA</name>
<feature type="region of interest" description="Disordered" evidence="1">
    <location>
        <begin position="175"/>
        <end position="236"/>
    </location>
</feature>
<comment type="caution">
    <text evidence="3">The sequence shown here is derived from an EMBL/GenBank/DDBJ whole genome shotgun (WGS) entry which is preliminary data.</text>
</comment>
<keyword evidence="4" id="KW-1185">Reference proteome</keyword>
<dbReference type="InterPro" id="IPR003890">
    <property type="entry name" value="MIF4G-like_typ-3"/>
</dbReference>